<dbReference type="InterPro" id="IPR036388">
    <property type="entry name" value="WH-like_DNA-bd_sf"/>
</dbReference>
<dbReference type="PROSITE" id="PS51372">
    <property type="entry name" value="PRD_2"/>
    <property type="match status" value="1"/>
</dbReference>
<dbReference type="STRING" id="526218.Sterm_4076"/>
<dbReference type="InterPro" id="IPR011608">
    <property type="entry name" value="PRD"/>
</dbReference>
<evidence type="ECO:0000256" key="1">
    <source>
        <dbReference type="ARBA" id="ARBA00022737"/>
    </source>
</evidence>
<dbReference type="Pfam" id="PF08279">
    <property type="entry name" value="HTH_11"/>
    <property type="match status" value="1"/>
</dbReference>
<evidence type="ECO:0000256" key="3">
    <source>
        <dbReference type="ARBA" id="ARBA00023163"/>
    </source>
</evidence>
<evidence type="ECO:0000259" key="4">
    <source>
        <dbReference type="PROSITE" id="PS51372"/>
    </source>
</evidence>
<sequence length="630" mass="74026">MLKYKKTVGSIDRAKNIYNNHIKPNGVIKVFTGRQLLILSYIIGKHGETTSAFLSATLGVSTRTIKAEIKNINEELPDEERVEYAPKKGYIIKNLTEKTRNKLISIIEEERMNSDEFRRINKILTILLFEKNYISMGKIADKLYFSKSSVRKILDDSWRLGKNIEVSQSKGLRINAPESKKRYLLSKTLETDNSIFEVLSLKENYMYLSSNLSSILEEAFIKHHYIISGDSMKIFQNYMLITIIRSYYDFVIEEDREPVPVSSLMQEIKEKISERIGFRLSDKEIVYCQKKLNECNVISALPKNRGLEAVYADINARVDIFIKIVRENLSLELEMSENLREIFLLHMHKLKLRTNYGHDNVNYSKREIIRKYPMITHIIYEYFVPLFDFVIADSEIAYIISYFAEFESNRKPIKAVLISDLPMSMLYRAVTAVDKYFQNEIYSLEIIPRYLYKARGGNEDYSLVITTEKEMLLQNKELVLIKAVMDDRDIHEMAEQIEVSVRRIEAGRFEKFYFSYINETMFMKINQKLETTDDFFKFSGLKQNKNNYDFILDSGIILIPGFLYDDEKSFIKIFILKYPLRYKGRDIKMIIASGYNIKSSNIKDFYSVINRLLNPGEVKEILKKYRYNKK</sequence>
<dbReference type="GO" id="GO:0006355">
    <property type="term" value="P:regulation of DNA-templated transcription"/>
    <property type="evidence" value="ECO:0007669"/>
    <property type="project" value="InterPro"/>
</dbReference>
<protein>
    <submittedName>
        <fullName evidence="5">Transcriptional antiterminator, BglG</fullName>
    </submittedName>
</protein>
<dbReference type="KEGG" id="str:Sterm_4076"/>
<keyword evidence="3" id="KW-0804">Transcription</keyword>
<dbReference type="InterPro" id="IPR013196">
    <property type="entry name" value="HTH_11"/>
</dbReference>
<dbReference type="SUPFAM" id="SSF63520">
    <property type="entry name" value="PTS-regulatory domain, PRD"/>
    <property type="match status" value="1"/>
</dbReference>
<dbReference type="Proteomes" id="UP000000845">
    <property type="component" value="Chromosome"/>
</dbReference>
<proteinExistence type="predicted"/>
<dbReference type="EMBL" id="CP001739">
    <property type="protein sequence ID" value="ACZ10908.1"/>
    <property type="molecule type" value="Genomic_DNA"/>
</dbReference>
<dbReference type="InterPro" id="IPR050661">
    <property type="entry name" value="BglG_antiterminators"/>
</dbReference>
<gene>
    <name evidence="5" type="ordered locus">Sterm_4076</name>
</gene>
<feature type="domain" description="PRD" evidence="4">
    <location>
        <begin position="309"/>
        <end position="413"/>
    </location>
</feature>
<keyword evidence="2" id="KW-0805">Transcription regulation</keyword>
<dbReference type="HOGENOM" id="CLU_434050_0_0_0"/>
<evidence type="ECO:0000313" key="6">
    <source>
        <dbReference type="Proteomes" id="UP000000845"/>
    </source>
</evidence>
<dbReference type="RefSeq" id="WP_012863483.1">
    <property type="nucleotide sequence ID" value="NC_013517.1"/>
</dbReference>
<dbReference type="Gene3D" id="1.10.10.10">
    <property type="entry name" value="Winged helix-like DNA-binding domain superfamily/Winged helix DNA-binding domain"/>
    <property type="match status" value="1"/>
</dbReference>
<name>D1AGF6_SEBTE</name>
<evidence type="ECO:0000313" key="5">
    <source>
        <dbReference type="EMBL" id="ACZ10908.1"/>
    </source>
</evidence>
<dbReference type="PANTHER" id="PTHR30185:SF18">
    <property type="entry name" value="TRANSCRIPTIONAL REGULATOR MTLR"/>
    <property type="match status" value="1"/>
</dbReference>
<organism evidence="5 6">
    <name type="scientific">Sebaldella termitidis (strain ATCC 33386 / NCTC 11300)</name>
    <dbReference type="NCBI Taxonomy" id="526218"/>
    <lineage>
        <taxon>Bacteria</taxon>
        <taxon>Fusobacteriati</taxon>
        <taxon>Fusobacteriota</taxon>
        <taxon>Fusobacteriia</taxon>
        <taxon>Fusobacteriales</taxon>
        <taxon>Leptotrichiaceae</taxon>
        <taxon>Sebaldella</taxon>
    </lineage>
</organism>
<keyword evidence="1" id="KW-0677">Repeat</keyword>
<dbReference type="PANTHER" id="PTHR30185">
    <property type="entry name" value="CRYPTIC BETA-GLUCOSIDE BGL OPERON ANTITERMINATOR"/>
    <property type="match status" value="1"/>
</dbReference>
<dbReference type="eggNOG" id="COG3711">
    <property type="taxonomic scope" value="Bacteria"/>
</dbReference>
<keyword evidence="6" id="KW-1185">Reference proteome</keyword>
<evidence type="ECO:0000256" key="2">
    <source>
        <dbReference type="ARBA" id="ARBA00023015"/>
    </source>
</evidence>
<dbReference type="InterPro" id="IPR036634">
    <property type="entry name" value="PRD_sf"/>
</dbReference>
<reference evidence="5 6" key="2">
    <citation type="journal article" date="2010" name="Stand. Genomic Sci.">
        <title>Complete genome sequence of Sebaldella termitidis type strain (NCTC 11300).</title>
        <authorList>
            <person name="Harmon-Smith M."/>
            <person name="Celia L."/>
            <person name="Chertkov O."/>
            <person name="Lapidus A."/>
            <person name="Copeland A."/>
            <person name="Glavina Del Rio T."/>
            <person name="Nolan M."/>
            <person name="Lucas S."/>
            <person name="Tice H."/>
            <person name="Cheng J.F."/>
            <person name="Han C."/>
            <person name="Detter J.C."/>
            <person name="Bruce D."/>
            <person name="Goodwin L."/>
            <person name="Pitluck S."/>
            <person name="Pati A."/>
            <person name="Liolios K."/>
            <person name="Ivanova N."/>
            <person name="Mavromatis K."/>
            <person name="Mikhailova N."/>
            <person name="Chen A."/>
            <person name="Palaniappan K."/>
            <person name="Land M."/>
            <person name="Hauser L."/>
            <person name="Chang Y.J."/>
            <person name="Jeffries C.D."/>
            <person name="Brettin T."/>
            <person name="Goker M."/>
            <person name="Beck B."/>
            <person name="Bristow J."/>
            <person name="Eisen J.A."/>
            <person name="Markowitz V."/>
            <person name="Hugenholtz P."/>
            <person name="Kyrpides N.C."/>
            <person name="Klenk H.P."/>
            <person name="Chen F."/>
        </authorList>
    </citation>
    <scope>NUCLEOTIDE SEQUENCE [LARGE SCALE GENOMIC DNA]</scope>
    <source>
        <strain evidence="6">ATCC 33386 / NCTC 11300</strain>
    </source>
</reference>
<accession>D1AGF6</accession>
<dbReference type="AlphaFoldDB" id="D1AGF6"/>
<reference evidence="6" key="1">
    <citation type="submission" date="2009-09" db="EMBL/GenBank/DDBJ databases">
        <title>The complete chromosome of Sebaldella termitidis ATCC 33386.</title>
        <authorList>
            <consortium name="US DOE Joint Genome Institute (JGI-PGF)"/>
            <person name="Lucas S."/>
            <person name="Copeland A."/>
            <person name="Lapidus A."/>
            <person name="Glavina del Rio T."/>
            <person name="Dalin E."/>
            <person name="Tice H."/>
            <person name="Bruce D."/>
            <person name="Goodwin L."/>
            <person name="Pitluck S."/>
            <person name="Kyrpides N."/>
            <person name="Mavromatis K."/>
            <person name="Ivanova N."/>
            <person name="Mikhailova N."/>
            <person name="Sims D."/>
            <person name="Meincke L."/>
            <person name="Brettin T."/>
            <person name="Detter J.C."/>
            <person name="Han C."/>
            <person name="Larimer F."/>
            <person name="Land M."/>
            <person name="Hauser L."/>
            <person name="Markowitz V."/>
            <person name="Cheng J.F."/>
            <person name="Hugenholtz P."/>
            <person name="Woyke T."/>
            <person name="Wu D."/>
            <person name="Eisen J.A."/>
        </authorList>
    </citation>
    <scope>NUCLEOTIDE SEQUENCE [LARGE SCALE GENOMIC DNA]</scope>
    <source>
        <strain evidence="6">ATCC 33386 / NCTC 11300</strain>
    </source>
</reference>